<feature type="compositionally biased region" description="Basic and acidic residues" evidence="1">
    <location>
        <begin position="267"/>
        <end position="282"/>
    </location>
</feature>
<comment type="caution">
    <text evidence="3">The sequence shown here is derived from an EMBL/GenBank/DDBJ whole genome shotgun (WGS) entry which is preliminary data.</text>
</comment>
<sequence length="595" mass="61669">MHAVDMARFATAVPDRRLQHGARDAEALTAPLWSVFGGVQETMLRCSACQSESMSDGELFSCISLAPPTASTTLEALVAELESVEKLTSAGDTCSRCGVGGGLQKQIRIAKWPQVVCFHIRGLPLQRTSGGWLREKVNGRVAFPLVFKGVSGDWSGELAAVCVRAGDGCSGRYAAYAETCSGELVHCDDADVPRSASEAEVQQAQAFFLLYARTDSPSEEQVAERKRRRLASPRGESPDQAQASIAQRGGRAAGSSFGRSSGTSARSVKESDESEHVLRSADRGVAPEAGRRNAATNGGADRLVSRPTSQDKTYPVEGASTAERTTLPGDVGAGRGGDADSARRGMPEDGRRGASAAARGAPGVHGRGASNAGEAGTAGVGGEQTEGAEKQKRGQMEAQRACSETEGVSQGRVGGMGAAGPATAAAADGGSPGDAVGREAAGHIETPVADEAQEWFFAARVDPHSQDPRRNREKAVAEAAALLRECPGAPGDPEDPSVPWGDALAEDRAVELPAAHCAFRGCRWAGDAEAALIEHVATGHGDVLQPIADTTPKEPAEQQKVASAPAGYGYGASKAFSDDGEGSRTTNKALAQRIE</sequence>
<evidence type="ECO:0000256" key="1">
    <source>
        <dbReference type="SAM" id="MobiDB-lite"/>
    </source>
</evidence>
<dbReference type="InterPro" id="IPR050164">
    <property type="entry name" value="Peptidase_C19"/>
</dbReference>
<feature type="compositionally biased region" description="Basic and acidic residues" evidence="1">
    <location>
        <begin position="337"/>
        <end position="352"/>
    </location>
</feature>
<feature type="region of interest" description="Disordered" evidence="1">
    <location>
        <begin position="219"/>
        <end position="435"/>
    </location>
</feature>
<protein>
    <recommendedName>
        <fullName evidence="2">USP domain-containing protein</fullName>
    </recommendedName>
</protein>
<dbReference type="InterPro" id="IPR028889">
    <property type="entry name" value="USP"/>
</dbReference>
<dbReference type="EMBL" id="CAUYUJ010006692">
    <property type="protein sequence ID" value="CAK0818306.1"/>
    <property type="molecule type" value="Genomic_DNA"/>
</dbReference>
<proteinExistence type="predicted"/>
<organism evidence="3 4">
    <name type="scientific">Prorocentrum cordatum</name>
    <dbReference type="NCBI Taxonomy" id="2364126"/>
    <lineage>
        <taxon>Eukaryota</taxon>
        <taxon>Sar</taxon>
        <taxon>Alveolata</taxon>
        <taxon>Dinophyceae</taxon>
        <taxon>Prorocentrales</taxon>
        <taxon>Prorocentraceae</taxon>
        <taxon>Prorocentrum</taxon>
    </lineage>
</organism>
<name>A0ABN9RID0_9DINO</name>
<dbReference type="Proteomes" id="UP001189429">
    <property type="component" value="Unassembled WGS sequence"/>
</dbReference>
<dbReference type="PANTHER" id="PTHR24006">
    <property type="entry name" value="UBIQUITIN CARBOXYL-TERMINAL HYDROLASE"/>
    <property type="match status" value="1"/>
</dbReference>
<dbReference type="InterPro" id="IPR001394">
    <property type="entry name" value="Peptidase_C19_UCH"/>
</dbReference>
<reference evidence="3" key="1">
    <citation type="submission" date="2023-10" db="EMBL/GenBank/DDBJ databases">
        <authorList>
            <person name="Chen Y."/>
            <person name="Shah S."/>
            <person name="Dougan E. K."/>
            <person name="Thang M."/>
            <person name="Chan C."/>
        </authorList>
    </citation>
    <scope>NUCLEOTIDE SEQUENCE [LARGE SCALE GENOMIC DNA]</scope>
</reference>
<keyword evidence="4" id="KW-1185">Reference proteome</keyword>
<feature type="compositionally biased region" description="Low complexity" evidence="1">
    <location>
        <begin position="419"/>
        <end position="435"/>
    </location>
</feature>
<evidence type="ECO:0000313" key="4">
    <source>
        <dbReference type="Proteomes" id="UP001189429"/>
    </source>
</evidence>
<dbReference type="Gene3D" id="3.90.70.10">
    <property type="entry name" value="Cysteine proteinases"/>
    <property type="match status" value="1"/>
</dbReference>
<feature type="compositionally biased region" description="Low complexity" evidence="1">
    <location>
        <begin position="562"/>
        <end position="575"/>
    </location>
</feature>
<dbReference type="PROSITE" id="PS50235">
    <property type="entry name" value="USP_3"/>
    <property type="match status" value="1"/>
</dbReference>
<accession>A0ABN9RID0</accession>
<gene>
    <name evidence="3" type="ORF">PCOR1329_LOCUS20646</name>
</gene>
<feature type="compositionally biased region" description="Low complexity" evidence="1">
    <location>
        <begin position="240"/>
        <end position="266"/>
    </location>
</feature>
<evidence type="ECO:0000313" key="3">
    <source>
        <dbReference type="EMBL" id="CAK0818306.1"/>
    </source>
</evidence>
<dbReference type="SUPFAM" id="SSF54001">
    <property type="entry name" value="Cysteine proteinases"/>
    <property type="match status" value="1"/>
</dbReference>
<dbReference type="Pfam" id="PF00443">
    <property type="entry name" value="UCH"/>
    <property type="match status" value="1"/>
</dbReference>
<dbReference type="InterPro" id="IPR038765">
    <property type="entry name" value="Papain-like_cys_pep_sf"/>
</dbReference>
<feature type="region of interest" description="Disordered" evidence="1">
    <location>
        <begin position="545"/>
        <end position="595"/>
    </location>
</feature>
<evidence type="ECO:0000259" key="2">
    <source>
        <dbReference type="PROSITE" id="PS50235"/>
    </source>
</evidence>
<dbReference type="PANTHER" id="PTHR24006:SF747">
    <property type="entry name" value="UBIQUITIN CARBOXYL-TERMINAL HYDROLASE 20"/>
    <property type="match status" value="1"/>
</dbReference>
<feature type="domain" description="USP" evidence="2">
    <location>
        <begin position="1"/>
        <end position="214"/>
    </location>
</feature>